<dbReference type="AlphaFoldDB" id="A0A3Q9FZB5"/>
<feature type="region of interest" description="Disordered" evidence="1">
    <location>
        <begin position="279"/>
        <end position="372"/>
    </location>
</feature>
<evidence type="ECO:0000313" key="3">
    <source>
        <dbReference type="EMBL" id="AZQ71956.1"/>
    </source>
</evidence>
<reference evidence="3 4" key="1">
    <citation type="submission" date="2018-12" db="EMBL/GenBank/DDBJ databases">
        <title>The whole draft genome of Streptomyce luteoverticillatus CGMCC 15060.</title>
        <authorList>
            <person name="Feng Z."/>
            <person name="Chen G."/>
            <person name="Zhang J."/>
            <person name="Zhu H."/>
            <person name="Yu X."/>
            <person name="Zhang W."/>
            <person name="Zhang X."/>
        </authorList>
    </citation>
    <scope>NUCLEOTIDE SEQUENCE [LARGE SCALE GENOMIC DNA]</scope>
    <source>
        <strain evidence="3 4">CGMCC 15060</strain>
    </source>
</reference>
<keyword evidence="4" id="KW-1185">Reference proteome</keyword>
<dbReference type="CDD" id="cd13399">
    <property type="entry name" value="Slt35-like"/>
    <property type="match status" value="1"/>
</dbReference>
<organism evidence="3 4">
    <name type="scientific">Streptomyces luteoverticillatus</name>
    <name type="common">Streptoverticillium luteoverticillatus</name>
    <dbReference type="NCBI Taxonomy" id="66425"/>
    <lineage>
        <taxon>Bacteria</taxon>
        <taxon>Bacillati</taxon>
        <taxon>Actinomycetota</taxon>
        <taxon>Actinomycetes</taxon>
        <taxon>Kitasatosporales</taxon>
        <taxon>Streptomycetaceae</taxon>
        <taxon>Streptomyces</taxon>
    </lineage>
</organism>
<feature type="compositionally biased region" description="Basic and acidic residues" evidence="1">
    <location>
        <begin position="337"/>
        <end position="353"/>
    </location>
</feature>
<protein>
    <submittedName>
        <fullName evidence="3">Lytic transglycosylase</fullName>
    </submittedName>
</protein>
<dbReference type="InterPro" id="IPR031304">
    <property type="entry name" value="SLT_2"/>
</dbReference>
<evidence type="ECO:0000313" key="4">
    <source>
        <dbReference type="Proteomes" id="UP000267900"/>
    </source>
</evidence>
<dbReference type="InterPro" id="IPR043426">
    <property type="entry name" value="MltB-like"/>
</dbReference>
<evidence type="ECO:0000259" key="2">
    <source>
        <dbReference type="Pfam" id="PF13406"/>
    </source>
</evidence>
<proteinExistence type="predicted"/>
<dbReference type="SUPFAM" id="SSF53955">
    <property type="entry name" value="Lysozyme-like"/>
    <property type="match status" value="1"/>
</dbReference>
<feature type="compositionally biased region" description="Low complexity" evidence="1">
    <location>
        <begin position="281"/>
        <end position="296"/>
    </location>
</feature>
<dbReference type="Gene3D" id="1.10.530.10">
    <property type="match status" value="1"/>
</dbReference>
<accession>A0A3Q9FZB5</accession>
<dbReference type="InterPro" id="IPR023346">
    <property type="entry name" value="Lysozyme-like_dom_sf"/>
</dbReference>
<sequence>MAEGGDGRPPSHGRRSPEEAASVKILRTRAASVSRQGLCTALLVASLTTAAVGASPASGAFGGDPSPGPDNPQRKPHGVPNLTLPDLVPRPGASGKPGSPAGRGDTPDGSTGIPVTALAAYKNAEKLAAERYPGCHIPWQLVAGIGKVESEHAASYGLRSDGTTERQILGPRLTGGQFAEIKDTDGGRWDGDAQYDRAVGPTQFIPSTWESYGVDGNGDGKADPNNIFDAAAGTARYLCAGNKDLRDPADLDRAILSYNNSREYVNAVLAWMRTYQSGQVGATPDTGTGTGTSTPPWSGPKPTPLPSNGNNGGSGNGGTNGTKPSRPGTPSTPTTPDKPKPKPDNPSKPDNPDKPGGGGDKPTPPKPPAVSRLDRVGDEQLTATAGETFADQPAVRALTADGKAAPAGTRVTFEIVGLRTEARFEDKSRTATVTVDKDGKAVAPKLTAGRIAGDFTVRATVDGKGGAKITTDFAGTVKAVPAPRATALERDGKDDLTAAPKSSFKEQVTLKAIDKDKGKAAAGAMVTATILQSDKKTPATTGPYFLDGGDTPQRRVTLVKTDENGYVTLPMLFTDEHAGTYILHLTTTDGAILDLELTVTATATATPTPAPATTPATPSATPAKKQ</sequence>
<dbReference type="OrthoDB" id="9796191at2"/>
<dbReference type="GO" id="GO:0008933">
    <property type="term" value="F:peptidoglycan lytic transglycosylase activity"/>
    <property type="evidence" value="ECO:0007669"/>
    <property type="project" value="TreeGrafter"/>
</dbReference>
<feature type="domain" description="Transglycosylase SLT" evidence="2">
    <location>
        <begin position="198"/>
        <end position="238"/>
    </location>
</feature>
<dbReference type="Pfam" id="PF13406">
    <property type="entry name" value="SLT_2"/>
    <property type="match status" value="1"/>
</dbReference>
<feature type="compositionally biased region" description="Low complexity" evidence="1">
    <location>
        <begin position="89"/>
        <end position="104"/>
    </location>
</feature>
<feature type="region of interest" description="Disordered" evidence="1">
    <location>
        <begin position="604"/>
        <end position="626"/>
    </location>
</feature>
<dbReference type="Proteomes" id="UP000267900">
    <property type="component" value="Chromosome"/>
</dbReference>
<name>A0A3Q9FZB5_STRLT</name>
<dbReference type="PANTHER" id="PTHR30163">
    <property type="entry name" value="MEMBRANE-BOUND LYTIC MUREIN TRANSGLYCOSYLASE B"/>
    <property type="match status" value="1"/>
</dbReference>
<dbReference type="EMBL" id="CP034587">
    <property type="protein sequence ID" value="AZQ71956.1"/>
    <property type="molecule type" value="Genomic_DNA"/>
</dbReference>
<gene>
    <name evidence="3" type="ORF">EKH77_12705</name>
</gene>
<feature type="region of interest" description="Disordered" evidence="1">
    <location>
        <begin position="1"/>
        <end position="22"/>
    </location>
</feature>
<dbReference type="PANTHER" id="PTHR30163:SF8">
    <property type="entry name" value="LYTIC MUREIN TRANSGLYCOSYLASE"/>
    <property type="match status" value="1"/>
</dbReference>
<feature type="region of interest" description="Disordered" evidence="1">
    <location>
        <begin position="54"/>
        <end position="112"/>
    </location>
</feature>
<evidence type="ECO:0000256" key="1">
    <source>
        <dbReference type="SAM" id="MobiDB-lite"/>
    </source>
</evidence>
<feature type="compositionally biased region" description="Low complexity" evidence="1">
    <location>
        <begin position="321"/>
        <end position="335"/>
    </location>
</feature>
<dbReference type="GO" id="GO:0009253">
    <property type="term" value="P:peptidoglycan catabolic process"/>
    <property type="evidence" value="ECO:0007669"/>
    <property type="project" value="TreeGrafter"/>
</dbReference>
<feature type="compositionally biased region" description="Gly residues" evidence="1">
    <location>
        <begin position="310"/>
        <end position="320"/>
    </location>
</feature>